<proteinExistence type="predicted"/>
<keyword evidence="1" id="KW-0472">Membrane</keyword>
<dbReference type="AlphaFoldDB" id="A0A1E3SXJ2"/>
<accession>A0A1E3SXJ2</accession>
<comment type="caution">
    <text evidence="2">The sequence shown here is derived from an EMBL/GenBank/DDBJ whole genome shotgun (WGS) entry which is preliminary data.</text>
</comment>
<feature type="transmembrane region" description="Helical" evidence="1">
    <location>
        <begin position="45"/>
        <end position="65"/>
    </location>
</feature>
<keyword evidence="3" id="KW-1185">Reference proteome</keyword>
<protein>
    <submittedName>
        <fullName evidence="2">Uncharacterized protein</fullName>
    </submittedName>
</protein>
<feature type="transmembrane region" description="Helical" evidence="1">
    <location>
        <begin position="77"/>
        <end position="96"/>
    </location>
</feature>
<dbReference type="Proteomes" id="UP000094224">
    <property type="component" value="Unassembled WGS sequence"/>
</dbReference>
<keyword evidence="1" id="KW-1133">Transmembrane helix</keyword>
<keyword evidence="1" id="KW-0812">Transmembrane</keyword>
<dbReference type="STRING" id="243061.AWC25_25550"/>
<evidence type="ECO:0000313" key="3">
    <source>
        <dbReference type="Proteomes" id="UP000094224"/>
    </source>
</evidence>
<evidence type="ECO:0000313" key="2">
    <source>
        <dbReference type="EMBL" id="ODR06831.1"/>
    </source>
</evidence>
<name>A0A1E3SXJ2_9MYCO</name>
<dbReference type="EMBL" id="MIHC01000015">
    <property type="protein sequence ID" value="ODR06831.1"/>
    <property type="molecule type" value="Genomic_DNA"/>
</dbReference>
<gene>
    <name evidence="2" type="ORF">BHQ21_10545</name>
</gene>
<organism evidence="2 3">
    <name type="scientific">Mycobacterium sherrisii</name>
    <dbReference type="NCBI Taxonomy" id="243061"/>
    <lineage>
        <taxon>Bacteria</taxon>
        <taxon>Bacillati</taxon>
        <taxon>Actinomycetota</taxon>
        <taxon>Actinomycetes</taxon>
        <taxon>Mycobacteriales</taxon>
        <taxon>Mycobacteriaceae</taxon>
        <taxon>Mycobacterium</taxon>
        <taxon>Mycobacterium simiae complex</taxon>
    </lineage>
</organism>
<sequence length="146" mass="15132">MLSLGGYVAFNMPRTVTAAGVALLLGCVATHIYAVLSQPDRPAFFLVYVAAAVTGCGLIAVLLCLTRSPVAMQLSWVLGSAASVVIAGIVAGTRIVRLSALPAITGRWDVAAATLTLAFAGAFVALHATVLLGINVAYPRRQHWVD</sequence>
<feature type="transmembrane region" description="Helical" evidence="1">
    <location>
        <begin position="116"/>
        <end position="138"/>
    </location>
</feature>
<reference evidence="3" key="1">
    <citation type="submission" date="2016-09" db="EMBL/GenBank/DDBJ databases">
        <authorList>
            <person name="Greninger A.L."/>
            <person name="Jerome K.R."/>
            <person name="Mcnair B."/>
            <person name="Wallis C."/>
            <person name="Fang F."/>
        </authorList>
    </citation>
    <scope>NUCLEOTIDE SEQUENCE [LARGE SCALE GENOMIC DNA]</scope>
    <source>
        <strain evidence="3">BC1_M4</strain>
    </source>
</reference>
<evidence type="ECO:0000256" key="1">
    <source>
        <dbReference type="SAM" id="Phobius"/>
    </source>
</evidence>